<dbReference type="InterPro" id="IPR029016">
    <property type="entry name" value="GAF-like_dom_sf"/>
</dbReference>
<dbReference type="FunFam" id="1.10.287.130:FF:000045">
    <property type="entry name" value="Two-component system sensor histidine kinase/response regulator"/>
    <property type="match status" value="1"/>
</dbReference>
<evidence type="ECO:0000313" key="25">
    <source>
        <dbReference type="EMBL" id="RJK97636.1"/>
    </source>
</evidence>
<dbReference type="InterPro" id="IPR003661">
    <property type="entry name" value="HisK_dim/P_dom"/>
</dbReference>
<dbReference type="InterPro" id="IPR036457">
    <property type="entry name" value="PPM-type-like_dom_sf"/>
</dbReference>
<keyword evidence="14" id="KW-0902">Two-component regulatory system</keyword>
<evidence type="ECO:0000256" key="1">
    <source>
        <dbReference type="ARBA" id="ARBA00000085"/>
    </source>
</evidence>
<dbReference type="InterPro" id="IPR000700">
    <property type="entry name" value="PAS-assoc_C"/>
</dbReference>
<evidence type="ECO:0000313" key="26">
    <source>
        <dbReference type="Proteomes" id="UP000265614"/>
    </source>
</evidence>
<dbReference type="SUPFAM" id="SSF55785">
    <property type="entry name" value="PYP-like sensor domain (PAS domain)"/>
    <property type="match status" value="2"/>
</dbReference>
<sequence length="1311" mass="139198">MARTDHPAHRRGCRGGARRYGPGVPPAPEPPREPRPPAAVLPGALASGGRVGRDLAAVDWAATPLGDPAGWPQSLRSTVRILLTSRFAMWMAWGPELTFLCNDAYRRDTLGRKYPWALGRPAREVWAEIWPDIAPRIERVLTTGEATWDEALMLFLERSGYREETYHTFSYSPLTDEDGVVVGMLCVVSEETERVVSARHLATVREVGSALTALRSEREVLDAAAARLAADQRSLPFTATYLVDAEAVTARLGAASGVLPGAPAAPLELPLGDGGAWPLADVLAGRTAVLDVTARPGLPTGAWDAPPRHVLVVPLRQQGPDGGTRVAGALVAGLNPWRPLDADARGFVELVATQVSSALAGARAYEEERERAERLQELDRAKTAFFTNVSHEVRTPLTLLLGPAEDALADRAHPLAPPQRERVEVVQRNGERLLKLVNTLLDFQRVEAGGLRGRFEPVDLAAATAELAGTFAAAYERAGLALVVDCPPLPGPVHVDREMWAEVVLNLLSNALKHTFEGRVTVRLRAGDGRAVLVVEDTGTGIPQDQHHRLFQRFARVEGAASRSHEGSGIGLALVADLVRAHGGTVAVRSAPGAGSAFEVAVPLGSDHLPADQVVAEPGPAGGDRAARTARGFLAEALRWSAAAPEPDGEDPADPREPARAAPAAAPPAPAPGGRPRVLVVDDNADMRDHVRGLLAADHEVLTARDGREGLALARERSPDLVLSDVMMPRLDGFGLLAALRADPLTARTPVILLSARAGEEATVEGLEAGADDYLTKPFSSRELLARVRANLELERVRRSRGDLARARELLDQAQRLARVGSWEIDLASGALRASTELRRQLQLSRAELDAAGSQGVLDLRVPDGDRQRLRAALDAAAEGEPLDLEVPVATPDGQQRTYRVLGELERDDEGRPVRLRGSTQDVTGRREAERAVARAAAVAEAAARERSIADELQRSLLPEVPPRAEALRVAAYYRAGTEGTQVGGDWFDVIELGAGRTGLVLGDVMGRGVRAAAVMGQLRSAVRAFARLDLPPADVLEHLDGVVRDLGDDQIVTCLYAVHDPYDRVLTWANAGHLPPLVRDPDGGVRRLADAEGPPLGTGVGALAERSTTLEPGALLALYTDGLVERRDSDIDTGVGALAAALAGPGAARLAPDLPGRLVDALVPGEPDDDVAVLLAQVDPGPTAPTVSIDVPDDPAAVAAVRHRVADVVRSWGAGPVAVLDDVLLLLSELVTNGLVHGAPPVRVRLRRAPSALVLEVHDGAPSLPRRMRPGADDEHGRGLQLVALLAGRWGTRPTPGGKAVWCEVALPPG</sequence>
<evidence type="ECO:0000256" key="7">
    <source>
        <dbReference type="ARBA" id="ARBA00022723"/>
    </source>
</evidence>
<dbReference type="SUPFAM" id="SSF55874">
    <property type="entry name" value="ATPase domain of HSP90 chaperone/DNA topoisomerase II/histidine kinase"/>
    <property type="match status" value="2"/>
</dbReference>
<dbReference type="InterPro" id="IPR005467">
    <property type="entry name" value="His_kinase_dom"/>
</dbReference>
<keyword evidence="8" id="KW-0547">Nucleotide-binding</keyword>
<feature type="modified residue" description="4-aspartylphosphate" evidence="20">
    <location>
        <position position="725"/>
    </location>
</feature>
<gene>
    <name evidence="25" type="ORF">D5H78_01010</name>
</gene>
<evidence type="ECO:0000256" key="5">
    <source>
        <dbReference type="ARBA" id="ARBA00022553"/>
    </source>
</evidence>
<dbReference type="GO" id="GO:0000155">
    <property type="term" value="F:phosphorelay sensor kinase activity"/>
    <property type="evidence" value="ECO:0007669"/>
    <property type="project" value="InterPro"/>
</dbReference>
<keyword evidence="10" id="KW-0378">Hydrolase</keyword>
<evidence type="ECO:0000256" key="15">
    <source>
        <dbReference type="ARBA" id="ARBA00023211"/>
    </source>
</evidence>
<organism evidence="25 26">
    <name type="scientific">Vallicoccus soli</name>
    <dbReference type="NCBI Taxonomy" id="2339232"/>
    <lineage>
        <taxon>Bacteria</taxon>
        <taxon>Bacillati</taxon>
        <taxon>Actinomycetota</taxon>
        <taxon>Actinomycetes</taxon>
        <taxon>Motilibacterales</taxon>
        <taxon>Vallicoccaceae</taxon>
        <taxon>Vallicoccus</taxon>
    </lineage>
</organism>
<dbReference type="Pfam" id="PF00072">
    <property type="entry name" value="Response_reg"/>
    <property type="match status" value="1"/>
</dbReference>
<dbReference type="PANTHER" id="PTHR43547">
    <property type="entry name" value="TWO-COMPONENT HISTIDINE KINASE"/>
    <property type="match status" value="1"/>
</dbReference>
<dbReference type="PRINTS" id="PR00344">
    <property type="entry name" value="BCTRLSENSOR"/>
</dbReference>
<evidence type="ECO:0000256" key="20">
    <source>
        <dbReference type="PROSITE-ProRule" id="PRU00169"/>
    </source>
</evidence>
<evidence type="ECO:0000256" key="21">
    <source>
        <dbReference type="SAM" id="MobiDB-lite"/>
    </source>
</evidence>
<dbReference type="GO" id="GO:0005524">
    <property type="term" value="F:ATP binding"/>
    <property type="evidence" value="ECO:0007669"/>
    <property type="project" value="UniProtKB-KW"/>
</dbReference>
<dbReference type="Gene3D" id="1.10.287.130">
    <property type="match status" value="1"/>
</dbReference>
<dbReference type="Gene3D" id="3.60.40.10">
    <property type="entry name" value="PPM-type phosphatase domain"/>
    <property type="match status" value="1"/>
</dbReference>
<evidence type="ECO:0000256" key="11">
    <source>
        <dbReference type="ARBA" id="ARBA00022840"/>
    </source>
</evidence>
<feature type="compositionally biased region" description="Basic residues" evidence="21">
    <location>
        <begin position="8"/>
        <end position="17"/>
    </location>
</feature>
<evidence type="ECO:0000256" key="6">
    <source>
        <dbReference type="ARBA" id="ARBA00022679"/>
    </source>
</evidence>
<dbReference type="InterPro" id="IPR001932">
    <property type="entry name" value="PPM-type_phosphatase-like_dom"/>
</dbReference>
<dbReference type="SMART" id="SM00388">
    <property type="entry name" value="HisKA"/>
    <property type="match status" value="1"/>
</dbReference>
<keyword evidence="7" id="KW-0479">Metal-binding</keyword>
<evidence type="ECO:0000259" key="22">
    <source>
        <dbReference type="PROSITE" id="PS50109"/>
    </source>
</evidence>
<dbReference type="InterPro" id="IPR011006">
    <property type="entry name" value="CheY-like_superfamily"/>
</dbReference>
<dbReference type="FunFam" id="3.30.565.10:FF:000006">
    <property type="entry name" value="Sensor histidine kinase WalK"/>
    <property type="match status" value="1"/>
</dbReference>
<dbReference type="Gene3D" id="3.30.450.40">
    <property type="match status" value="1"/>
</dbReference>
<dbReference type="CDD" id="cd17574">
    <property type="entry name" value="REC_OmpR"/>
    <property type="match status" value="1"/>
</dbReference>
<dbReference type="SMART" id="SM00387">
    <property type="entry name" value="HATPase_c"/>
    <property type="match status" value="1"/>
</dbReference>
<dbReference type="Pfam" id="PF08448">
    <property type="entry name" value="PAS_4"/>
    <property type="match status" value="1"/>
</dbReference>
<dbReference type="Gene3D" id="3.40.50.2300">
    <property type="match status" value="1"/>
</dbReference>
<comment type="caution">
    <text evidence="25">The sequence shown here is derived from an EMBL/GenBank/DDBJ whole genome shotgun (WGS) entry which is preliminary data.</text>
</comment>
<dbReference type="PANTHER" id="PTHR43547:SF2">
    <property type="entry name" value="HYBRID SIGNAL TRANSDUCTION HISTIDINE KINASE C"/>
    <property type="match status" value="1"/>
</dbReference>
<dbReference type="EC" id="3.1.3.16" evidence="4"/>
<dbReference type="SUPFAM" id="SSF55781">
    <property type="entry name" value="GAF domain-like"/>
    <property type="match status" value="1"/>
</dbReference>
<comment type="catalytic activity">
    <reaction evidence="1">
        <text>ATP + protein L-histidine = ADP + protein N-phospho-L-histidine.</text>
        <dbReference type="EC" id="2.7.13.3"/>
    </reaction>
</comment>
<dbReference type="EMBL" id="QZEZ01000001">
    <property type="protein sequence ID" value="RJK97636.1"/>
    <property type="molecule type" value="Genomic_DNA"/>
</dbReference>
<evidence type="ECO:0000256" key="2">
    <source>
        <dbReference type="ARBA" id="ARBA00004236"/>
    </source>
</evidence>
<evidence type="ECO:0000256" key="8">
    <source>
        <dbReference type="ARBA" id="ARBA00022741"/>
    </source>
</evidence>
<dbReference type="SUPFAM" id="SSF52172">
    <property type="entry name" value="CheY-like"/>
    <property type="match status" value="1"/>
</dbReference>
<keyword evidence="15" id="KW-0464">Manganese</keyword>
<keyword evidence="13" id="KW-0904">Protein phosphatase</keyword>
<dbReference type="EC" id="2.7.13.3" evidence="3"/>
<dbReference type="SMART" id="SM00331">
    <property type="entry name" value="PP2C_SIG"/>
    <property type="match status" value="1"/>
</dbReference>
<feature type="region of interest" description="Disordered" evidence="21">
    <location>
        <begin position="1"/>
        <end position="38"/>
    </location>
</feature>
<dbReference type="PROSITE" id="PS50113">
    <property type="entry name" value="PAC"/>
    <property type="match status" value="1"/>
</dbReference>
<evidence type="ECO:0000256" key="14">
    <source>
        <dbReference type="ARBA" id="ARBA00023012"/>
    </source>
</evidence>
<feature type="domain" description="Response regulatory" evidence="23">
    <location>
        <begin position="677"/>
        <end position="792"/>
    </location>
</feature>
<dbReference type="Pfam" id="PF02518">
    <property type="entry name" value="HATPase_c"/>
    <property type="match status" value="1"/>
</dbReference>
<dbReference type="CDD" id="cd00082">
    <property type="entry name" value="HisKA"/>
    <property type="match status" value="1"/>
</dbReference>
<evidence type="ECO:0000256" key="13">
    <source>
        <dbReference type="ARBA" id="ARBA00022912"/>
    </source>
</evidence>
<keyword evidence="12" id="KW-0460">Magnesium</keyword>
<proteinExistence type="predicted"/>
<keyword evidence="9" id="KW-0418">Kinase</keyword>
<dbReference type="GO" id="GO:0004722">
    <property type="term" value="F:protein serine/threonine phosphatase activity"/>
    <property type="evidence" value="ECO:0007669"/>
    <property type="project" value="UniProtKB-EC"/>
</dbReference>
<dbReference type="InterPro" id="IPR036097">
    <property type="entry name" value="HisK_dim/P_sf"/>
</dbReference>
<protein>
    <recommendedName>
        <fullName evidence="19">Protein-serine/threonine phosphatase</fullName>
        <ecNumber evidence="3">2.7.13.3</ecNumber>
        <ecNumber evidence="4">3.1.3.16</ecNumber>
    </recommendedName>
    <alternativeName>
        <fullName evidence="18">Serine/threonine-protein kinase</fullName>
    </alternativeName>
</protein>
<dbReference type="InterPro" id="IPR003594">
    <property type="entry name" value="HATPase_dom"/>
</dbReference>
<evidence type="ECO:0000256" key="12">
    <source>
        <dbReference type="ARBA" id="ARBA00022842"/>
    </source>
</evidence>
<dbReference type="InterPro" id="IPR004358">
    <property type="entry name" value="Sig_transdc_His_kin-like_C"/>
</dbReference>
<dbReference type="GO" id="GO:0046872">
    <property type="term" value="F:metal ion binding"/>
    <property type="evidence" value="ECO:0007669"/>
    <property type="project" value="UniProtKB-KW"/>
</dbReference>
<evidence type="ECO:0000256" key="10">
    <source>
        <dbReference type="ARBA" id="ARBA00022801"/>
    </source>
</evidence>
<dbReference type="Pfam" id="PF07228">
    <property type="entry name" value="SpoIIE"/>
    <property type="match status" value="1"/>
</dbReference>
<evidence type="ECO:0000256" key="9">
    <source>
        <dbReference type="ARBA" id="ARBA00022777"/>
    </source>
</evidence>
<evidence type="ECO:0000259" key="23">
    <source>
        <dbReference type="PROSITE" id="PS50110"/>
    </source>
</evidence>
<comment type="function">
    <text evidence="17">Primarily acts as an independent SigF regulator that is sensitive to the osmosensory signal, mediating the cross talk of PknD with the SigF regulon. Possesses both phosphatase and kinase activities. The kinase domain functions as a classic anti-sigma factor-like kinase to phosphorylate the anti-anti-sigma factor domain at the canonical regulatory site, and the phosphatase domain antagonizes this activity.</text>
</comment>
<dbReference type="SMART" id="SM00448">
    <property type="entry name" value="REC"/>
    <property type="match status" value="1"/>
</dbReference>
<dbReference type="Gene3D" id="3.30.450.20">
    <property type="entry name" value="PAS domain"/>
    <property type="match status" value="2"/>
</dbReference>
<name>A0A3A3Z987_9ACTN</name>
<dbReference type="GO" id="GO:0005886">
    <property type="term" value="C:plasma membrane"/>
    <property type="evidence" value="ECO:0007669"/>
    <property type="project" value="UniProtKB-SubCell"/>
</dbReference>
<feature type="region of interest" description="Disordered" evidence="21">
    <location>
        <begin position="642"/>
        <end position="678"/>
    </location>
</feature>
<evidence type="ECO:0000256" key="16">
    <source>
        <dbReference type="ARBA" id="ARBA00047761"/>
    </source>
</evidence>
<evidence type="ECO:0000256" key="4">
    <source>
        <dbReference type="ARBA" id="ARBA00013081"/>
    </source>
</evidence>
<dbReference type="FunFam" id="3.60.40.10:FF:000005">
    <property type="entry name" value="Serine/threonine protein phosphatase"/>
    <property type="match status" value="1"/>
</dbReference>
<feature type="domain" description="PAC" evidence="24">
    <location>
        <begin position="883"/>
        <end position="935"/>
    </location>
</feature>
<dbReference type="Pfam" id="PF00512">
    <property type="entry name" value="HisKA"/>
    <property type="match status" value="1"/>
</dbReference>
<evidence type="ECO:0000256" key="17">
    <source>
        <dbReference type="ARBA" id="ARBA00056274"/>
    </source>
</evidence>
<keyword evidence="26" id="KW-1185">Reference proteome</keyword>
<dbReference type="PROSITE" id="PS50109">
    <property type="entry name" value="HIS_KIN"/>
    <property type="match status" value="1"/>
</dbReference>
<dbReference type="CDD" id="cd16936">
    <property type="entry name" value="HATPase_RsbW-like"/>
    <property type="match status" value="1"/>
</dbReference>
<evidence type="ECO:0000259" key="24">
    <source>
        <dbReference type="PROSITE" id="PS50113"/>
    </source>
</evidence>
<dbReference type="SUPFAM" id="SSF81606">
    <property type="entry name" value="PP2C-like"/>
    <property type="match status" value="1"/>
</dbReference>
<dbReference type="Gene3D" id="2.10.70.100">
    <property type="match status" value="1"/>
</dbReference>
<dbReference type="Proteomes" id="UP000265614">
    <property type="component" value="Unassembled WGS sequence"/>
</dbReference>
<reference evidence="25 26" key="1">
    <citation type="submission" date="2018-09" db="EMBL/GenBank/DDBJ databases">
        <title>YIM 75000 draft genome.</title>
        <authorList>
            <person name="Tang S."/>
            <person name="Feng Y."/>
        </authorList>
    </citation>
    <scope>NUCLEOTIDE SEQUENCE [LARGE SCALE GENOMIC DNA]</scope>
    <source>
        <strain evidence="25 26">YIM 75000</strain>
    </source>
</reference>
<accession>A0A3A3Z987</accession>
<dbReference type="OrthoDB" id="9810730at2"/>
<comment type="catalytic activity">
    <reaction evidence="16">
        <text>O-phospho-L-seryl-[protein] + H2O = L-seryl-[protein] + phosphate</text>
        <dbReference type="Rhea" id="RHEA:20629"/>
        <dbReference type="Rhea" id="RHEA-COMP:9863"/>
        <dbReference type="Rhea" id="RHEA-COMP:11604"/>
        <dbReference type="ChEBI" id="CHEBI:15377"/>
        <dbReference type="ChEBI" id="CHEBI:29999"/>
        <dbReference type="ChEBI" id="CHEBI:43474"/>
        <dbReference type="ChEBI" id="CHEBI:83421"/>
        <dbReference type="EC" id="3.1.3.16"/>
    </reaction>
</comment>
<dbReference type="PROSITE" id="PS50110">
    <property type="entry name" value="RESPONSE_REGULATORY"/>
    <property type="match status" value="1"/>
</dbReference>
<dbReference type="InterPro" id="IPR035965">
    <property type="entry name" value="PAS-like_dom_sf"/>
</dbReference>
<comment type="subcellular location">
    <subcellularLocation>
        <location evidence="2">Cell membrane</location>
    </subcellularLocation>
</comment>
<feature type="domain" description="Histidine kinase" evidence="22">
    <location>
        <begin position="388"/>
        <end position="606"/>
    </location>
</feature>
<evidence type="ECO:0000256" key="18">
    <source>
        <dbReference type="ARBA" id="ARBA00075117"/>
    </source>
</evidence>
<dbReference type="Gene3D" id="3.30.565.10">
    <property type="entry name" value="Histidine kinase-like ATPase, C-terminal domain"/>
    <property type="match status" value="2"/>
</dbReference>
<dbReference type="InterPro" id="IPR036890">
    <property type="entry name" value="HATPase_C_sf"/>
</dbReference>
<dbReference type="SUPFAM" id="SSF47384">
    <property type="entry name" value="Homodimeric domain of signal transducing histidine kinase"/>
    <property type="match status" value="1"/>
</dbReference>
<keyword evidence="5 20" id="KW-0597">Phosphoprotein</keyword>
<dbReference type="Pfam" id="PF13581">
    <property type="entry name" value="HATPase_c_2"/>
    <property type="match status" value="1"/>
</dbReference>
<evidence type="ECO:0000256" key="19">
    <source>
        <dbReference type="ARBA" id="ARBA00081350"/>
    </source>
</evidence>
<keyword evidence="6" id="KW-0808">Transferase</keyword>
<evidence type="ECO:0000256" key="3">
    <source>
        <dbReference type="ARBA" id="ARBA00012438"/>
    </source>
</evidence>
<keyword evidence="11" id="KW-0067">ATP-binding</keyword>
<dbReference type="InterPro" id="IPR001789">
    <property type="entry name" value="Sig_transdc_resp-reg_receiver"/>
</dbReference>
<dbReference type="InterPro" id="IPR013656">
    <property type="entry name" value="PAS_4"/>
</dbReference>